<keyword evidence="2" id="KW-1185">Reference proteome</keyword>
<name>A0A1W6JT65_9CAUD</name>
<protein>
    <submittedName>
        <fullName evidence="1">Uncharacterized protein</fullName>
    </submittedName>
</protein>
<accession>A0A1W6JT65</accession>
<dbReference type="Proteomes" id="UP000221777">
    <property type="component" value="Segment"/>
</dbReference>
<dbReference type="EMBL" id="KY705409">
    <property type="protein sequence ID" value="ARM70459.1"/>
    <property type="molecule type" value="Genomic_DNA"/>
</dbReference>
<reference evidence="2" key="1">
    <citation type="submission" date="2017-03" db="EMBL/GenBank/DDBJ databases">
        <authorList>
            <person name="Guo Z."/>
            <person name="Lei L."/>
            <person name="Yang J."/>
        </authorList>
    </citation>
    <scope>NUCLEOTIDE SEQUENCE [LARGE SCALE GENOMIC DNA]</scope>
</reference>
<evidence type="ECO:0000313" key="2">
    <source>
        <dbReference type="Proteomes" id="UP000221777"/>
    </source>
</evidence>
<sequence length="179" mass="19954">MKNCQVPQKITAGLTFETRLTLPGYPATEWAVQLLLRGPQSININAVADGNDHVIRAAAGVTATWPAGDYWYSLRATKGDDVMEAGNGQITILPDLASASDGFNGKTHAQRTLEAIEAVIEKRATMDQERYRINNRELYRTPIADLLKLRDLYRLEVAREKQAQCGKNPFGRKVRVSLR</sequence>
<evidence type="ECO:0000313" key="1">
    <source>
        <dbReference type="EMBL" id="ARM70459.1"/>
    </source>
</evidence>
<dbReference type="OrthoDB" id="15515at10239"/>
<gene>
    <name evidence="1" type="ORF">vBEcoMECOO78_54</name>
</gene>
<proteinExistence type="predicted"/>
<organism evidence="1 2">
    <name type="scientific">Escherichia phage vB_EcoM_ECOO78</name>
    <dbReference type="NCBI Taxonomy" id="1970797"/>
    <lineage>
        <taxon>Viruses</taxon>
        <taxon>Duplodnaviria</taxon>
        <taxon>Heunggongvirae</taxon>
        <taxon>Uroviricota</taxon>
        <taxon>Caudoviricetes</taxon>
        <taxon>Iiscvirinae</taxon>
        <taxon>Jilinvirus</taxon>
        <taxon>Jilinvirus ECOO78</taxon>
    </lineage>
</organism>